<evidence type="ECO:0000313" key="4">
    <source>
        <dbReference type="Proteomes" id="UP001642540"/>
    </source>
</evidence>
<proteinExistence type="predicted"/>
<name>A0ABP1Q6F0_9HEXA</name>
<reference evidence="3 4" key="1">
    <citation type="submission" date="2024-08" db="EMBL/GenBank/DDBJ databases">
        <authorList>
            <person name="Cucini C."/>
            <person name="Frati F."/>
        </authorList>
    </citation>
    <scope>NUCLEOTIDE SEQUENCE [LARGE SCALE GENOMIC DNA]</scope>
</reference>
<accession>A0ABP1Q6F0</accession>
<sequence>MDLSRAAHNSTTADTTSASSGRSSPEDWEKWIMEINQNQNQPPVLTPNVEIMTLPMEETDSEEADQVHQQEMAAMKTQIEKLTDNLNMEKAARKDEARYWKIRNKRTADQMDDIERRSKEKQNQWELCEQDISSEKAAKENYRKKFLKLSEEFNKYKKDVRKEKLSAFEDCVKRCTAEWAPREAGGNDLMVEGDANPIAIVKNEGGERGDGVNDD</sequence>
<gene>
    <name evidence="3" type="ORF">ODALV1_LOCUS5756</name>
</gene>
<feature type="compositionally biased region" description="Low complexity" evidence="2">
    <location>
        <begin position="1"/>
        <end position="23"/>
    </location>
</feature>
<evidence type="ECO:0000256" key="2">
    <source>
        <dbReference type="SAM" id="MobiDB-lite"/>
    </source>
</evidence>
<dbReference type="Proteomes" id="UP001642540">
    <property type="component" value="Unassembled WGS sequence"/>
</dbReference>
<protein>
    <submittedName>
        <fullName evidence="3">Uncharacterized protein</fullName>
    </submittedName>
</protein>
<feature type="coiled-coil region" evidence="1">
    <location>
        <begin position="72"/>
        <end position="159"/>
    </location>
</feature>
<evidence type="ECO:0000256" key="1">
    <source>
        <dbReference type="SAM" id="Coils"/>
    </source>
</evidence>
<keyword evidence="1" id="KW-0175">Coiled coil</keyword>
<comment type="caution">
    <text evidence="3">The sequence shown here is derived from an EMBL/GenBank/DDBJ whole genome shotgun (WGS) entry which is preliminary data.</text>
</comment>
<feature type="region of interest" description="Disordered" evidence="2">
    <location>
        <begin position="1"/>
        <end position="28"/>
    </location>
</feature>
<evidence type="ECO:0000313" key="3">
    <source>
        <dbReference type="EMBL" id="CAL8084313.1"/>
    </source>
</evidence>
<keyword evidence="4" id="KW-1185">Reference proteome</keyword>
<dbReference type="EMBL" id="CAXLJM020000018">
    <property type="protein sequence ID" value="CAL8084313.1"/>
    <property type="molecule type" value="Genomic_DNA"/>
</dbReference>
<organism evidence="3 4">
    <name type="scientific">Orchesella dallaii</name>
    <dbReference type="NCBI Taxonomy" id="48710"/>
    <lineage>
        <taxon>Eukaryota</taxon>
        <taxon>Metazoa</taxon>
        <taxon>Ecdysozoa</taxon>
        <taxon>Arthropoda</taxon>
        <taxon>Hexapoda</taxon>
        <taxon>Collembola</taxon>
        <taxon>Entomobryomorpha</taxon>
        <taxon>Entomobryoidea</taxon>
        <taxon>Orchesellidae</taxon>
        <taxon>Orchesellinae</taxon>
        <taxon>Orchesella</taxon>
    </lineage>
</organism>